<gene>
    <name evidence="2" type="ORF">DNG_04675</name>
</gene>
<reference evidence="2" key="1">
    <citation type="submission" date="2018-03" db="EMBL/GenBank/DDBJ databases">
        <authorList>
            <person name="Guldener U."/>
        </authorList>
    </citation>
    <scope>NUCLEOTIDE SEQUENCE</scope>
</reference>
<dbReference type="AlphaFoldDB" id="A0AAE8MWT3"/>
<dbReference type="EMBL" id="ONZQ02000005">
    <property type="protein sequence ID" value="SPO02002.1"/>
    <property type="molecule type" value="Genomic_DNA"/>
</dbReference>
<keyword evidence="1" id="KW-0472">Membrane</keyword>
<feature type="transmembrane region" description="Helical" evidence="1">
    <location>
        <begin position="132"/>
        <end position="153"/>
    </location>
</feature>
<dbReference type="Proteomes" id="UP001187682">
    <property type="component" value="Unassembled WGS sequence"/>
</dbReference>
<sequence length="242" mass="27587">MEDLLDEGDAILNPQKHDDLLFDDSTFSRSRRYFWAADSLDTFLASISDTLNQWNMWWEAWEPIIRNAERMHKLRFEARSRSEPKSSASSVMESREATDLGKTVKLLTYVSIFYLPLGVCAAMFSIDPDFGLTLFGVVTVVTAVTTYFIVANLESIIHVLRRTPQAIKTPLVDKMAQDGDEEWKRRGQGLRDARPDRADATPSGWRIVQYAGVRLARVFGRLGRWKRLGRFGPGKELEGELP</sequence>
<name>A0AAE8MWT3_9PEZI</name>
<protein>
    <submittedName>
        <fullName evidence="2">Uncharacterized protein</fullName>
    </submittedName>
</protein>
<evidence type="ECO:0000256" key="1">
    <source>
        <dbReference type="SAM" id="Phobius"/>
    </source>
</evidence>
<keyword evidence="1" id="KW-1133">Transmembrane helix</keyword>
<accession>A0AAE8MWT3</accession>
<keyword evidence="1" id="KW-0812">Transmembrane</keyword>
<feature type="transmembrane region" description="Helical" evidence="1">
    <location>
        <begin position="106"/>
        <end position="126"/>
    </location>
</feature>
<evidence type="ECO:0000313" key="2">
    <source>
        <dbReference type="EMBL" id="SPO02002.1"/>
    </source>
</evidence>
<comment type="caution">
    <text evidence="2">The sequence shown here is derived from an EMBL/GenBank/DDBJ whole genome shotgun (WGS) entry which is preliminary data.</text>
</comment>
<proteinExistence type="predicted"/>
<evidence type="ECO:0000313" key="3">
    <source>
        <dbReference type="Proteomes" id="UP001187682"/>
    </source>
</evidence>
<keyword evidence="3" id="KW-1185">Reference proteome</keyword>
<organism evidence="2 3">
    <name type="scientific">Cephalotrichum gorgonifer</name>
    <dbReference type="NCBI Taxonomy" id="2041049"/>
    <lineage>
        <taxon>Eukaryota</taxon>
        <taxon>Fungi</taxon>
        <taxon>Dikarya</taxon>
        <taxon>Ascomycota</taxon>
        <taxon>Pezizomycotina</taxon>
        <taxon>Sordariomycetes</taxon>
        <taxon>Hypocreomycetidae</taxon>
        <taxon>Microascales</taxon>
        <taxon>Microascaceae</taxon>
        <taxon>Cephalotrichum</taxon>
    </lineage>
</organism>